<dbReference type="GeneID" id="69806631"/>
<dbReference type="RefSeq" id="WP_010359632.1">
    <property type="nucleotide sequence ID" value="NZ_CP122369.1"/>
</dbReference>
<dbReference type="GO" id="GO:0005886">
    <property type="term" value="C:plasma membrane"/>
    <property type="evidence" value="ECO:0007669"/>
    <property type="project" value="TreeGrafter"/>
</dbReference>
<organism evidence="4 7">
    <name type="scientific">Streptomyces acidiscabies</name>
    <dbReference type="NCBI Taxonomy" id="42234"/>
    <lineage>
        <taxon>Bacteria</taxon>
        <taxon>Bacillati</taxon>
        <taxon>Actinomycetota</taxon>
        <taxon>Actinomycetes</taxon>
        <taxon>Kitasatosporales</taxon>
        <taxon>Streptomycetaceae</taxon>
        <taxon>Streptomyces</taxon>
    </lineage>
</organism>
<dbReference type="Gene3D" id="3.30.70.250">
    <property type="entry name" value="Malonyl-CoA ACP transacylase, ACP-binding"/>
    <property type="match status" value="1"/>
</dbReference>
<dbReference type="GO" id="GO:0071770">
    <property type="term" value="P:DIM/DIP cell wall layer assembly"/>
    <property type="evidence" value="ECO:0007669"/>
    <property type="project" value="TreeGrafter"/>
</dbReference>
<feature type="domain" description="Malonyl-CoA:ACP transacylase (MAT)" evidence="3">
    <location>
        <begin position="7"/>
        <end position="307"/>
    </location>
</feature>
<dbReference type="InterPro" id="IPR016035">
    <property type="entry name" value="Acyl_Trfase/lysoPLipase"/>
</dbReference>
<keyword evidence="4" id="KW-0808">Transferase</keyword>
<keyword evidence="2" id="KW-0597">Phosphoprotein</keyword>
<dbReference type="GO" id="GO:0006633">
    <property type="term" value="P:fatty acid biosynthetic process"/>
    <property type="evidence" value="ECO:0007669"/>
    <property type="project" value="TreeGrafter"/>
</dbReference>
<dbReference type="SUPFAM" id="SSF55048">
    <property type="entry name" value="Probable ACP-binding domain of malonyl-CoA ACP transacylase"/>
    <property type="match status" value="1"/>
</dbReference>
<evidence type="ECO:0000313" key="6">
    <source>
        <dbReference type="Proteomes" id="UP001272987"/>
    </source>
</evidence>
<dbReference type="EMBL" id="JARAWP010000030">
    <property type="protein sequence ID" value="MDX3023892.1"/>
    <property type="molecule type" value="Genomic_DNA"/>
</dbReference>
<evidence type="ECO:0000256" key="1">
    <source>
        <dbReference type="ARBA" id="ARBA00022450"/>
    </source>
</evidence>
<dbReference type="Pfam" id="PF00698">
    <property type="entry name" value="Acyl_transf_1"/>
    <property type="match status" value="1"/>
</dbReference>
<protein>
    <submittedName>
        <fullName evidence="4">Acyltransferase domain-containing protein</fullName>
    </submittedName>
</protein>
<name>A0AAP6EDU3_9ACTN</name>
<dbReference type="AlphaFoldDB" id="A0AAP6EDU3"/>
<proteinExistence type="predicted"/>
<evidence type="ECO:0000313" key="7">
    <source>
        <dbReference type="Proteomes" id="UP001282288"/>
    </source>
</evidence>
<evidence type="ECO:0000313" key="4">
    <source>
        <dbReference type="EMBL" id="MDX2959044.1"/>
    </source>
</evidence>
<dbReference type="Gene3D" id="3.30.70.3290">
    <property type="match status" value="1"/>
</dbReference>
<dbReference type="PANTHER" id="PTHR43775:SF37">
    <property type="entry name" value="SI:DKEY-61P9.11"/>
    <property type="match status" value="1"/>
</dbReference>
<dbReference type="InterPro" id="IPR016036">
    <property type="entry name" value="Malonyl_transacylase_ACP-bd"/>
</dbReference>
<gene>
    <name evidence="4" type="ORF">PV399_04815</name>
    <name evidence="5" type="ORF">PV666_39380</name>
</gene>
<dbReference type="SUPFAM" id="SSF52151">
    <property type="entry name" value="FabD/lysophospholipase-like"/>
    <property type="match status" value="1"/>
</dbReference>
<keyword evidence="6" id="KW-1185">Reference proteome</keyword>
<sequence>MRRIALLLPGQGAQHPGMAVDLHAREPAFAAAVDALFEQLGEEGRRLRSLWLSGQPGGALDEAAVAQPLLFAIGYALGRCLAEEYGVRPVAYLGHSVGELTAAALAHVFDGAGAARVMAARAHAVRGLPDGGMLAVAASPARLGPFVDPPDRADGVVVAAENAPAHTVLAGPQPRLSQVGAALREAGIAWRPVPAGQPFHSPAARPAAQVFEADLGRFPLRVPDTPVWSTRTARPVRPEEAVDPEFWAGQLAAPVLFRQALDALLTDGDPLTLVDVGPSQSLAVFARRHPAVRGGSSAVIPLLPPGRDGTWDTWKRAVDYLGRSSR</sequence>
<keyword evidence="1" id="KW-0596">Phosphopantetheine</keyword>
<evidence type="ECO:0000259" key="3">
    <source>
        <dbReference type="SMART" id="SM00827"/>
    </source>
</evidence>
<dbReference type="InterPro" id="IPR050091">
    <property type="entry name" value="PKS_NRPS_Biosynth_Enz"/>
</dbReference>
<dbReference type="InterPro" id="IPR014043">
    <property type="entry name" value="Acyl_transferase_dom"/>
</dbReference>
<dbReference type="GO" id="GO:0005737">
    <property type="term" value="C:cytoplasm"/>
    <property type="evidence" value="ECO:0007669"/>
    <property type="project" value="TreeGrafter"/>
</dbReference>
<comment type="caution">
    <text evidence="4">The sequence shown here is derived from an EMBL/GenBank/DDBJ whole genome shotgun (WGS) entry which is preliminary data.</text>
</comment>
<evidence type="ECO:0000313" key="5">
    <source>
        <dbReference type="EMBL" id="MDX3023892.1"/>
    </source>
</evidence>
<dbReference type="GO" id="GO:0004312">
    <property type="term" value="F:fatty acid synthase activity"/>
    <property type="evidence" value="ECO:0007669"/>
    <property type="project" value="TreeGrafter"/>
</dbReference>
<dbReference type="Proteomes" id="UP001272987">
    <property type="component" value="Unassembled WGS sequence"/>
</dbReference>
<dbReference type="EMBL" id="JARAWC010000003">
    <property type="protein sequence ID" value="MDX2959044.1"/>
    <property type="molecule type" value="Genomic_DNA"/>
</dbReference>
<dbReference type="PANTHER" id="PTHR43775">
    <property type="entry name" value="FATTY ACID SYNTHASE"/>
    <property type="match status" value="1"/>
</dbReference>
<dbReference type="InterPro" id="IPR001227">
    <property type="entry name" value="Ac_transferase_dom_sf"/>
</dbReference>
<accession>A0AAP6EDU3</accession>
<evidence type="ECO:0000256" key="2">
    <source>
        <dbReference type="ARBA" id="ARBA00022553"/>
    </source>
</evidence>
<keyword evidence="4" id="KW-0012">Acyltransferase</keyword>
<dbReference type="Gene3D" id="3.40.366.10">
    <property type="entry name" value="Malonyl-Coenzyme A Acyl Carrier Protein, domain 2"/>
    <property type="match status" value="1"/>
</dbReference>
<dbReference type="Proteomes" id="UP001282288">
    <property type="component" value="Unassembled WGS sequence"/>
</dbReference>
<dbReference type="SMART" id="SM00827">
    <property type="entry name" value="PKS_AT"/>
    <property type="match status" value="1"/>
</dbReference>
<reference evidence="4 6" key="1">
    <citation type="journal article" date="2023" name="Microb. Genom.">
        <title>Mesoterricola silvestris gen. nov., sp. nov., Mesoterricola sediminis sp. nov., Geothrix oryzae sp. nov., Geothrix edaphica sp. nov., Geothrix rubra sp. nov., and Geothrix limicola sp. nov., six novel members of Acidobacteriota isolated from soils.</title>
        <authorList>
            <person name="Weisberg A.J."/>
            <person name="Pearce E."/>
            <person name="Kramer C.G."/>
            <person name="Chang J.H."/>
            <person name="Clarke C.R."/>
        </authorList>
    </citation>
    <scope>NUCLEOTIDE SEQUENCE</scope>
    <source>
        <strain evidence="5 6">NB05-1H</strain>
        <strain evidence="4">NRRL_B-16521</strain>
    </source>
</reference>